<dbReference type="RefSeq" id="WP_330692765.1">
    <property type="nucleotide sequence ID" value="NZ_JAUSTO010000005.1"/>
</dbReference>
<evidence type="ECO:0000313" key="7">
    <source>
        <dbReference type="EMBL" id="MDQ0152440.1"/>
    </source>
</evidence>
<sequence length="337" mass="37984">MTDASSVLSEKSLLSLQQEALLAYNRAVCRRTAKQSGKGCKVSRGIFMRYEGDVYRPPSEARSLIIQVTIGCSHNQCTFCHMYADKQFRIRKKEEIMQDLDECREMYGPWVQRVFFADGDALIVPTDTLLELLQYVHRNFPAVERITSYGTAKDVLRKSEEELRALSEAGLQMIYLGAESGDDAVLRAICKGETAAEIIAAGQKLKRCGLKTSVTLISGLGGRKGIEAHAVRSAELINAMNPEYASILTLHLTENSPMAQEIARGERELLVPDEIVLETELFLKHIDSPGTVFRTNHASNYVVLAGTFNEDIPRLLRQLEEAKEKQRYRLEAWRRRL</sequence>
<dbReference type="InterPro" id="IPR058240">
    <property type="entry name" value="rSAM_sf"/>
</dbReference>
<evidence type="ECO:0000256" key="5">
    <source>
        <dbReference type="ARBA" id="ARBA00023014"/>
    </source>
</evidence>
<dbReference type="AlphaFoldDB" id="A0AAE4AKV1"/>
<dbReference type="InterPro" id="IPR007197">
    <property type="entry name" value="rSAM"/>
</dbReference>
<evidence type="ECO:0000256" key="2">
    <source>
        <dbReference type="ARBA" id="ARBA00022691"/>
    </source>
</evidence>
<dbReference type="InterPro" id="IPR006638">
    <property type="entry name" value="Elp3/MiaA/NifB-like_rSAM"/>
</dbReference>
<dbReference type="PANTHER" id="PTHR43409:SF4">
    <property type="entry name" value="RADICAL SAM SUPERFAMILY PROTEIN"/>
    <property type="match status" value="1"/>
</dbReference>
<dbReference type="SFLD" id="SFLDS00029">
    <property type="entry name" value="Radical_SAM"/>
    <property type="match status" value="1"/>
</dbReference>
<dbReference type="Proteomes" id="UP001241537">
    <property type="component" value="Unassembled WGS sequence"/>
</dbReference>
<dbReference type="PROSITE" id="PS51918">
    <property type="entry name" value="RADICAL_SAM"/>
    <property type="match status" value="1"/>
</dbReference>
<dbReference type="GO" id="GO:0003824">
    <property type="term" value="F:catalytic activity"/>
    <property type="evidence" value="ECO:0007669"/>
    <property type="project" value="InterPro"/>
</dbReference>
<dbReference type="Pfam" id="PF04055">
    <property type="entry name" value="Radical_SAM"/>
    <property type="match status" value="1"/>
</dbReference>
<name>A0AAE4AKV1_9FIRM</name>
<evidence type="ECO:0000256" key="3">
    <source>
        <dbReference type="ARBA" id="ARBA00022723"/>
    </source>
</evidence>
<dbReference type="InterPro" id="IPR051198">
    <property type="entry name" value="BchE-like"/>
</dbReference>
<keyword evidence="2" id="KW-0949">S-adenosyl-L-methionine</keyword>
<dbReference type="SFLD" id="SFLDG01082">
    <property type="entry name" value="B12-binding_domain_containing"/>
    <property type="match status" value="1"/>
</dbReference>
<dbReference type="InterPro" id="IPR013785">
    <property type="entry name" value="Aldolase_TIM"/>
</dbReference>
<dbReference type="GO" id="GO:0051536">
    <property type="term" value="F:iron-sulfur cluster binding"/>
    <property type="evidence" value="ECO:0007669"/>
    <property type="project" value="UniProtKB-KW"/>
</dbReference>
<dbReference type="EMBL" id="JAUSTO010000005">
    <property type="protein sequence ID" value="MDQ0152440.1"/>
    <property type="molecule type" value="Genomic_DNA"/>
</dbReference>
<feature type="domain" description="Radical SAM core" evidence="6">
    <location>
        <begin position="56"/>
        <end position="287"/>
    </location>
</feature>
<keyword evidence="5" id="KW-0411">Iron-sulfur</keyword>
<keyword evidence="3" id="KW-0479">Metal-binding</keyword>
<dbReference type="CDD" id="cd01335">
    <property type="entry name" value="Radical_SAM"/>
    <property type="match status" value="1"/>
</dbReference>
<organism evidence="7 8">
    <name type="scientific">Moryella indoligenes</name>
    <dbReference type="NCBI Taxonomy" id="371674"/>
    <lineage>
        <taxon>Bacteria</taxon>
        <taxon>Bacillati</taxon>
        <taxon>Bacillota</taxon>
        <taxon>Clostridia</taxon>
        <taxon>Lachnospirales</taxon>
        <taxon>Lachnospiraceae</taxon>
        <taxon>Moryella</taxon>
    </lineage>
</organism>
<protein>
    <submittedName>
        <fullName evidence="7">Radical SAM superfamily enzyme YgiQ (UPF0313 family)</fullName>
    </submittedName>
</protein>
<proteinExistence type="predicted"/>
<evidence type="ECO:0000259" key="6">
    <source>
        <dbReference type="PROSITE" id="PS51918"/>
    </source>
</evidence>
<reference evidence="7" key="1">
    <citation type="submission" date="2023-07" db="EMBL/GenBank/DDBJ databases">
        <title>Genomic Encyclopedia of Type Strains, Phase IV (KMG-IV): sequencing the most valuable type-strain genomes for metagenomic binning, comparative biology and taxonomic classification.</title>
        <authorList>
            <person name="Goeker M."/>
        </authorList>
    </citation>
    <scope>NUCLEOTIDE SEQUENCE</scope>
    <source>
        <strain evidence="7">DSM 19659</strain>
    </source>
</reference>
<keyword evidence="4" id="KW-0408">Iron</keyword>
<dbReference type="GO" id="GO:0046872">
    <property type="term" value="F:metal ion binding"/>
    <property type="evidence" value="ECO:0007669"/>
    <property type="project" value="UniProtKB-KW"/>
</dbReference>
<comment type="caution">
    <text evidence="7">The sequence shown here is derived from an EMBL/GenBank/DDBJ whole genome shotgun (WGS) entry which is preliminary data.</text>
</comment>
<evidence type="ECO:0000313" key="8">
    <source>
        <dbReference type="Proteomes" id="UP001241537"/>
    </source>
</evidence>
<keyword evidence="8" id="KW-1185">Reference proteome</keyword>
<evidence type="ECO:0000256" key="1">
    <source>
        <dbReference type="ARBA" id="ARBA00001966"/>
    </source>
</evidence>
<evidence type="ECO:0000256" key="4">
    <source>
        <dbReference type="ARBA" id="ARBA00023004"/>
    </source>
</evidence>
<gene>
    <name evidence="7" type="ORF">J2S20_001129</name>
</gene>
<dbReference type="Gene3D" id="3.20.20.70">
    <property type="entry name" value="Aldolase class I"/>
    <property type="match status" value="1"/>
</dbReference>
<dbReference type="SFLD" id="SFLDG01095">
    <property type="entry name" value="Uncharacterised_Radical_SAM_Su"/>
    <property type="match status" value="1"/>
</dbReference>
<dbReference type="PANTHER" id="PTHR43409">
    <property type="entry name" value="ANAEROBIC MAGNESIUM-PROTOPORPHYRIN IX MONOMETHYL ESTER CYCLASE-RELATED"/>
    <property type="match status" value="1"/>
</dbReference>
<dbReference type="SUPFAM" id="SSF102114">
    <property type="entry name" value="Radical SAM enzymes"/>
    <property type="match status" value="1"/>
</dbReference>
<accession>A0AAE4AKV1</accession>
<comment type="cofactor">
    <cofactor evidence="1">
        <name>[4Fe-4S] cluster</name>
        <dbReference type="ChEBI" id="CHEBI:49883"/>
    </cofactor>
</comment>
<dbReference type="SMART" id="SM00729">
    <property type="entry name" value="Elp3"/>
    <property type="match status" value="1"/>
</dbReference>